<dbReference type="EMBL" id="CAXITT010000300">
    <property type="protein sequence ID" value="CAL1538496.1"/>
    <property type="molecule type" value="Genomic_DNA"/>
</dbReference>
<gene>
    <name evidence="1" type="ORF">GSLYS_00012317001</name>
</gene>
<dbReference type="Gene3D" id="2.60.120.200">
    <property type="match status" value="1"/>
</dbReference>
<dbReference type="SUPFAM" id="SSF49899">
    <property type="entry name" value="Concanavalin A-like lectins/glucanases"/>
    <property type="match status" value="1"/>
</dbReference>
<dbReference type="Proteomes" id="UP001497497">
    <property type="component" value="Unassembled WGS sequence"/>
</dbReference>
<proteinExistence type="predicted"/>
<accession>A0AAV2HWK5</accession>
<organism evidence="1 2">
    <name type="scientific">Lymnaea stagnalis</name>
    <name type="common">Great pond snail</name>
    <name type="synonym">Helix stagnalis</name>
    <dbReference type="NCBI Taxonomy" id="6523"/>
    <lineage>
        <taxon>Eukaryota</taxon>
        <taxon>Metazoa</taxon>
        <taxon>Spiralia</taxon>
        <taxon>Lophotrochozoa</taxon>
        <taxon>Mollusca</taxon>
        <taxon>Gastropoda</taxon>
        <taxon>Heterobranchia</taxon>
        <taxon>Euthyneura</taxon>
        <taxon>Panpulmonata</taxon>
        <taxon>Hygrophila</taxon>
        <taxon>Lymnaeoidea</taxon>
        <taxon>Lymnaeidae</taxon>
        <taxon>Lymnaea</taxon>
    </lineage>
</organism>
<dbReference type="Pfam" id="PF13385">
    <property type="entry name" value="Laminin_G_3"/>
    <property type="match status" value="1"/>
</dbReference>
<keyword evidence="2" id="KW-1185">Reference proteome</keyword>
<evidence type="ECO:0000313" key="2">
    <source>
        <dbReference type="Proteomes" id="UP001497497"/>
    </source>
</evidence>
<evidence type="ECO:0000313" key="1">
    <source>
        <dbReference type="EMBL" id="CAL1538496.1"/>
    </source>
</evidence>
<sequence length="258" mass="29048">MLFVSFWDEYGVSVGATAVPELLASGTWSHLLVSRDFDTGRVKVYHNGRIVDDIDDDFPNKISLPIKGSLRLGSSQKEDDVKFKGRFACFQFYTTTPTDQEVLDSKEYCLPSHWKITPQITLETRQVDGVEKQCVTDYVVPREQGEPEQCDVINMACLTSGLNWESVLQKHKWTTGKRDSAYFHLIGRDRIPVPGDDIVLGDVMITDKALCSRLCLRVEGCQAFSSVVKTTNATQCLLYRRVADPVEPQHGAVYFSKV</sequence>
<comment type="caution">
    <text evidence="1">The sequence shown here is derived from an EMBL/GenBank/DDBJ whole genome shotgun (WGS) entry which is preliminary data.</text>
</comment>
<dbReference type="AlphaFoldDB" id="A0AAV2HWK5"/>
<dbReference type="InterPro" id="IPR013320">
    <property type="entry name" value="ConA-like_dom_sf"/>
</dbReference>
<protein>
    <submittedName>
        <fullName evidence="1">Uncharacterized protein</fullName>
    </submittedName>
</protein>
<reference evidence="1 2" key="1">
    <citation type="submission" date="2024-04" db="EMBL/GenBank/DDBJ databases">
        <authorList>
            <consortium name="Genoscope - CEA"/>
            <person name="William W."/>
        </authorList>
    </citation>
    <scope>NUCLEOTIDE SEQUENCE [LARGE SCALE GENOMIC DNA]</scope>
</reference>
<name>A0AAV2HWK5_LYMST</name>